<dbReference type="SUPFAM" id="SSF54106">
    <property type="entry name" value="LysM domain"/>
    <property type="match status" value="1"/>
</dbReference>
<evidence type="ECO:0000313" key="5">
    <source>
        <dbReference type="Proteomes" id="UP000298681"/>
    </source>
</evidence>
<keyword evidence="1" id="KW-0732">Signal</keyword>
<dbReference type="Gene3D" id="3.90.1720.10">
    <property type="entry name" value="endopeptidase domain like (from Nostoc punctiforme)"/>
    <property type="match status" value="1"/>
</dbReference>
<feature type="region of interest" description="Disordered" evidence="2">
    <location>
        <begin position="23"/>
        <end position="43"/>
    </location>
</feature>
<feature type="domain" description="LysM" evidence="3">
    <location>
        <begin position="78"/>
        <end position="123"/>
    </location>
</feature>
<dbReference type="InterPro" id="IPR036779">
    <property type="entry name" value="LysM_dom_sf"/>
</dbReference>
<proteinExistence type="predicted"/>
<name>A0A4Z1R7V1_9GAMM</name>
<accession>A0A4Z1R7V1</accession>
<dbReference type="Gene3D" id="3.10.350.10">
    <property type="entry name" value="LysM domain"/>
    <property type="match status" value="1"/>
</dbReference>
<evidence type="ECO:0000256" key="2">
    <source>
        <dbReference type="SAM" id="MobiDB-lite"/>
    </source>
</evidence>
<sequence>MRRATSRCRSTLRACTAAGSTPTAAVAWRSSPTNDPGRPQPRVDPIRVAPGLSVWPAGAETACILQRCMPDDTMTAIGNHTIAWGDTLSQIAQRAGSTVDALMALNPDIRDANLIYAGASLRLGGADTDGRTATAIGTQRVSGPEVTAQGGNAASIAQQFLGTHVGELKHSGQLPMQTWVPDNVNCANFVSACLQQAGVIDAGQGSASVDQLASNLKGDGWQTVSLQNARPGDVVLMQRDGQSHVVLFAGFENGQPRFIGSNNVNNDGTQSISWGGASGRYEIITPPR</sequence>
<dbReference type="Proteomes" id="UP000298681">
    <property type="component" value="Unassembled WGS sequence"/>
</dbReference>
<dbReference type="InterPro" id="IPR038765">
    <property type="entry name" value="Papain-like_cys_pep_sf"/>
</dbReference>
<dbReference type="PROSITE" id="PS51782">
    <property type="entry name" value="LYSM"/>
    <property type="match status" value="1"/>
</dbReference>
<evidence type="ECO:0000259" key="3">
    <source>
        <dbReference type="PROSITE" id="PS51782"/>
    </source>
</evidence>
<organism evidence="4 5">
    <name type="scientific">Luteimonas yindakuii</name>
    <dbReference type="NCBI Taxonomy" id="2565782"/>
    <lineage>
        <taxon>Bacteria</taxon>
        <taxon>Pseudomonadati</taxon>
        <taxon>Pseudomonadota</taxon>
        <taxon>Gammaproteobacteria</taxon>
        <taxon>Lysobacterales</taxon>
        <taxon>Lysobacteraceae</taxon>
        <taxon>Luteimonas</taxon>
    </lineage>
</organism>
<dbReference type="InterPro" id="IPR018392">
    <property type="entry name" value="LysM"/>
</dbReference>
<dbReference type="SUPFAM" id="SSF54001">
    <property type="entry name" value="Cysteine proteinases"/>
    <property type="match status" value="1"/>
</dbReference>
<dbReference type="AlphaFoldDB" id="A0A4Z1R7V1"/>
<reference evidence="4 5" key="1">
    <citation type="submission" date="2019-01" db="EMBL/GenBank/DDBJ databases">
        <authorList>
            <person name="Zhang S."/>
        </authorList>
    </citation>
    <scope>NUCLEOTIDE SEQUENCE [LARGE SCALE GENOMIC DNA]</scope>
    <source>
        <strain evidence="4 5">1626</strain>
    </source>
</reference>
<comment type="caution">
    <text evidence="4">The sequence shown here is derived from an EMBL/GenBank/DDBJ whole genome shotgun (WGS) entry which is preliminary data.</text>
</comment>
<dbReference type="SMART" id="SM00257">
    <property type="entry name" value="LysM"/>
    <property type="match status" value="1"/>
</dbReference>
<dbReference type="Pfam" id="PF01476">
    <property type="entry name" value="LysM"/>
    <property type="match status" value="1"/>
</dbReference>
<protein>
    <submittedName>
        <fullName evidence="4">LysM peptidoglycan-binding domain-containing protein</fullName>
    </submittedName>
</protein>
<dbReference type="EMBL" id="SPUH01000001">
    <property type="protein sequence ID" value="TKS54685.1"/>
    <property type="molecule type" value="Genomic_DNA"/>
</dbReference>
<keyword evidence="5" id="KW-1185">Reference proteome</keyword>
<dbReference type="CDD" id="cd00118">
    <property type="entry name" value="LysM"/>
    <property type="match status" value="1"/>
</dbReference>
<evidence type="ECO:0000256" key="1">
    <source>
        <dbReference type="ARBA" id="ARBA00022729"/>
    </source>
</evidence>
<gene>
    <name evidence="4" type="ORF">E4582_07885</name>
</gene>
<evidence type="ECO:0000313" key="4">
    <source>
        <dbReference type="EMBL" id="TKS54685.1"/>
    </source>
</evidence>